<reference evidence="2 3" key="1">
    <citation type="submission" date="2018-05" db="EMBL/GenBank/DDBJ databases">
        <title>Genomic Encyclopedia of Type Strains, Phase IV (KMG-IV): sequencing the most valuable type-strain genomes for metagenomic binning, comparative biology and taxonomic classification.</title>
        <authorList>
            <person name="Goeker M."/>
        </authorList>
    </citation>
    <scope>NUCLEOTIDE SEQUENCE [LARGE SCALE GENOMIC DNA]</scope>
    <source>
        <strain evidence="2 3">DSM 44704</strain>
    </source>
</reference>
<gene>
    <name evidence="2" type="ORF">DFR70_13040</name>
</gene>
<evidence type="ECO:0000256" key="1">
    <source>
        <dbReference type="SAM" id="Phobius"/>
    </source>
</evidence>
<keyword evidence="1" id="KW-0812">Transmembrane</keyword>
<dbReference type="EMBL" id="QJKF01000030">
    <property type="protein sequence ID" value="PXX52792.1"/>
    <property type="molecule type" value="Genomic_DNA"/>
</dbReference>
<keyword evidence="3" id="KW-1185">Reference proteome</keyword>
<sequence length="90" mass="8838">MSAPKGDEPEVVGDAPALVVVSAGLGGVGCMASVFLAAVVAALVVLVWVVVAFPSQVGDGSAVPTSRPLGPCEPFCSLRTTTPMVSGGAR</sequence>
<proteinExistence type="predicted"/>
<dbReference type="AlphaFoldDB" id="A0A318JQM8"/>
<name>A0A318JQM8_9NOCA</name>
<protein>
    <submittedName>
        <fullName evidence="2">Uncharacterized protein</fullName>
    </submittedName>
</protein>
<organism evidence="2 3">
    <name type="scientific">Nocardia tenerifensis</name>
    <dbReference type="NCBI Taxonomy" id="228006"/>
    <lineage>
        <taxon>Bacteria</taxon>
        <taxon>Bacillati</taxon>
        <taxon>Actinomycetota</taxon>
        <taxon>Actinomycetes</taxon>
        <taxon>Mycobacteriales</taxon>
        <taxon>Nocardiaceae</taxon>
        <taxon>Nocardia</taxon>
    </lineage>
</organism>
<evidence type="ECO:0000313" key="2">
    <source>
        <dbReference type="EMBL" id="PXX52792.1"/>
    </source>
</evidence>
<accession>A0A318JQM8</accession>
<feature type="transmembrane region" description="Helical" evidence="1">
    <location>
        <begin position="20"/>
        <end position="53"/>
    </location>
</feature>
<comment type="caution">
    <text evidence="2">The sequence shown here is derived from an EMBL/GenBank/DDBJ whole genome shotgun (WGS) entry which is preliminary data.</text>
</comment>
<keyword evidence="1" id="KW-1133">Transmembrane helix</keyword>
<dbReference type="PROSITE" id="PS51257">
    <property type="entry name" value="PROKAR_LIPOPROTEIN"/>
    <property type="match status" value="1"/>
</dbReference>
<dbReference type="Proteomes" id="UP000247569">
    <property type="component" value="Unassembled WGS sequence"/>
</dbReference>
<dbReference type="OrthoDB" id="4571776at2"/>
<evidence type="ECO:0000313" key="3">
    <source>
        <dbReference type="Proteomes" id="UP000247569"/>
    </source>
</evidence>
<dbReference type="RefSeq" id="WP_040742269.1">
    <property type="nucleotide sequence ID" value="NZ_QJKF01000030.1"/>
</dbReference>
<keyword evidence="1" id="KW-0472">Membrane</keyword>